<dbReference type="InterPro" id="IPR006694">
    <property type="entry name" value="Fatty_acid_hydroxylase"/>
</dbReference>
<evidence type="ECO:0000259" key="5">
    <source>
        <dbReference type="Pfam" id="PF04116"/>
    </source>
</evidence>
<dbReference type="InterPro" id="IPR050307">
    <property type="entry name" value="Sterol_Desaturase_Related"/>
</dbReference>
<organism evidence="6 7">
    <name type="scientific">Gonapodya prolifera (strain JEL478)</name>
    <name type="common">Monoblepharis prolifera</name>
    <dbReference type="NCBI Taxonomy" id="1344416"/>
    <lineage>
        <taxon>Eukaryota</taxon>
        <taxon>Fungi</taxon>
        <taxon>Fungi incertae sedis</taxon>
        <taxon>Chytridiomycota</taxon>
        <taxon>Chytridiomycota incertae sedis</taxon>
        <taxon>Monoblepharidomycetes</taxon>
        <taxon>Monoblepharidales</taxon>
        <taxon>Gonapodyaceae</taxon>
        <taxon>Gonapodya</taxon>
    </lineage>
</organism>
<dbReference type="GO" id="GO:0008610">
    <property type="term" value="P:lipid biosynthetic process"/>
    <property type="evidence" value="ECO:0007669"/>
    <property type="project" value="InterPro"/>
</dbReference>
<keyword evidence="7" id="KW-1185">Reference proteome</keyword>
<dbReference type="GO" id="GO:0016491">
    <property type="term" value="F:oxidoreductase activity"/>
    <property type="evidence" value="ECO:0007669"/>
    <property type="project" value="InterPro"/>
</dbReference>
<keyword evidence="2" id="KW-0812">Transmembrane</keyword>
<sequence length="287" mass="33329">MAAIWPTIGKLWVPFATSLNDKIGGVGSYTLLTTAVFWANYIPTYCFFRYLDHTGTFKQYKLHPGKMEPQSLNDKVVEGMRKGWWRGPPRTALMYFIFFHGRMNMTSFPKFTDMCLNILMGQVLNDCLFYFWHRASHHPNLYKTVHKQHHEYKVANVGATSWNAAIESFIILCTANLCVSALNFDLFTWLAWVSVVNYLDHHVHCGYSFPWNPWNLLIDPEIHDYHHFQNAGSYGTFPLLDWIFGTDRNFRGYKQRRLEAAMKGLDDGEKENRLDVTSDTVEATGFV</sequence>
<evidence type="ECO:0000256" key="4">
    <source>
        <dbReference type="ARBA" id="ARBA00023136"/>
    </source>
</evidence>
<feature type="domain" description="Fatty acid hydroxylase" evidence="5">
    <location>
        <begin position="119"/>
        <end position="246"/>
    </location>
</feature>
<keyword evidence="4" id="KW-0472">Membrane</keyword>
<evidence type="ECO:0000256" key="2">
    <source>
        <dbReference type="ARBA" id="ARBA00022692"/>
    </source>
</evidence>
<dbReference type="OrthoDB" id="408954at2759"/>
<proteinExistence type="predicted"/>
<evidence type="ECO:0000256" key="3">
    <source>
        <dbReference type="ARBA" id="ARBA00022989"/>
    </source>
</evidence>
<keyword evidence="3" id="KW-1133">Transmembrane helix</keyword>
<dbReference type="Proteomes" id="UP000070544">
    <property type="component" value="Unassembled WGS sequence"/>
</dbReference>
<name>A0A139AQQ9_GONPJ</name>
<dbReference type="EMBL" id="KQ965739">
    <property type="protein sequence ID" value="KXS19097.1"/>
    <property type="molecule type" value="Genomic_DNA"/>
</dbReference>
<evidence type="ECO:0000313" key="7">
    <source>
        <dbReference type="Proteomes" id="UP000070544"/>
    </source>
</evidence>
<comment type="subcellular location">
    <subcellularLocation>
        <location evidence="1">Membrane</location>
    </subcellularLocation>
</comment>
<reference evidence="6 7" key="1">
    <citation type="journal article" date="2015" name="Genome Biol. Evol.">
        <title>Phylogenomic analyses indicate that early fungi evolved digesting cell walls of algal ancestors of land plants.</title>
        <authorList>
            <person name="Chang Y."/>
            <person name="Wang S."/>
            <person name="Sekimoto S."/>
            <person name="Aerts A.L."/>
            <person name="Choi C."/>
            <person name="Clum A."/>
            <person name="LaButti K.M."/>
            <person name="Lindquist E.A."/>
            <person name="Yee Ngan C."/>
            <person name="Ohm R.A."/>
            <person name="Salamov A.A."/>
            <person name="Grigoriev I.V."/>
            <person name="Spatafora J.W."/>
            <person name="Berbee M.L."/>
        </authorList>
    </citation>
    <scope>NUCLEOTIDE SEQUENCE [LARGE SCALE GENOMIC DNA]</scope>
    <source>
        <strain evidence="6 7">JEL478</strain>
    </source>
</reference>
<dbReference type="GO" id="GO:0005506">
    <property type="term" value="F:iron ion binding"/>
    <property type="evidence" value="ECO:0007669"/>
    <property type="project" value="InterPro"/>
</dbReference>
<dbReference type="AlphaFoldDB" id="A0A139AQQ9"/>
<protein>
    <recommendedName>
        <fullName evidence="5">Fatty acid hydroxylase domain-containing protein</fullName>
    </recommendedName>
</protein>
<evidence type="ECO:0000256" key="1">
    <source>
        <dbReference type="ARBA" id="ARBA00004370"/>
    </source>
</evidence>
<dbReference type="PANTHER" id="PTHR11863">
    <property type="entry name" value="STEROL DESATURASE"/>
    <property type="match status" value="1"/>
</dbReference>
<dbReference type="STRING" id="1344416.A0A139AQQ9"/>
<gene>
    <name evidence="6" type="ORF">M427DRAFT_468834</name>
</gene>
<accession>A0A139AQQ9</accession>
<dbReference type="Pfam" id="PF04116">
    <property type="entry name" value="FA_hydroxylase"/>
    <property type="match status" value="1"/>
</dbReference>
<evidence type="ECO:0000313" key="6">
    <source>
        <dbReference type="EMBL" id="KXS19097.1"/>
    </source>
</evidence>
<dbReference type="GO" id="GO:0016020">
    <property type="term" value="C:membrane"/>
    <property type="evidence" value="ECO:0007669"/>
    <property type="project" value="UniProtKB-SubCell"/>
</dbReference>